<dbReference type="PRINTS" id="PR00119">
    <property type="entry name" value="CATATPASE"/>
</dbReference>
<feature type="transmembrane region" description="Helical" evidence="18">
    <location>
        <begin position="767"/>
        <end position="787"/>
    </location>
</feature>
<dbReference type="InterPro" id="IPR059000">
    <property type="entry name" value="ATPase_P-type_domA"/>
</dbReference>
<keyword evidence="14" id="KW-0186">Copper</keyword>
<dbReference type="AlphaFoldDB" id="A0A1F6NBF8"/>
<keyword evidence="4" id="KW-0813">Transport</keyword>
<evidence type="ECO:0000256" key="11">
    <source>
        <dbReference type="ARBA" id="ARBA00022842"/>
    </source>
</evidence>
<dbReference type="SUPFAM" id="SSF81653">
    <property type="entry name" value="Calcium ATPase, transduction domain A"/>
    <property type="match status" value="1"/>
</dbReference>
<dbReference type="GO" id="GO:1990573">
    <property type="term" value="P:potassium ion import across plasma membrane"/>
    <property type="evidence" value="ECO:0007669"/>
    <property type="project" value="TreeGrafter"/>
</dbReference>
<dbReference type="PRINTS" id="PR00120">
    <property type="entry name" value="HATPASE"/>
</dbReference>
<keyword evidence="15" id="KW-0406">Ion transport</keyword>
<evidence type="ECO:0000256" key="12">
    <source>
        <dbReference type="ARBA" id="ARBA00022967"/>
    </source>
</evidence>
<dbReference type="Gene3D" id="2.70.150.10">
    <property type="entry name" value="Calcium-transporting ATPase, cytoplasmic transduction domain A"/>
    <property type="match status" value="1"/>
</dbReference>
<dbReference type="SUPFAM" id="SSF81660">
    <property type="entry name" value="Metal cation-transporting ATPase, ATP-binding domain N"/>
    <property type="match status" value="1"/>
</dbReference>
<feature type="transmembrane region" description="Helical" evidence="18">
    <location>
        <begin position="63"/>
        <end position="82"/>
    </location>
</feature>
<evidence type="ECO:0000256" key="3">
    <source>
        <dbReference type="ARBA" id="ARBA00012517"/>
    </source>
</evidence>
<dbReference type="EC" id="7.2.2.8" evidence="3"/>
<feature type="transmembrane region" description="Helical" evidence="18">
    <location>
        <begin position="836"/>
        <end position="856"/>
    </location>
</feature>
<reference evidence="20 21" key="1">
    <citation type="journal article" date="2016" name="Nat. Commun.">
        <title>Thousands of microbial genomes shed light on interconnected biogeochemical processes in an aquifer system.</title>
        <authorList>
            <person name="Anantharaman K."/>
            <person name="Brown C.T."/>
            <person name="Hug L.A."/>
            <person name="Sharon I."/>
            <person name="Castelle C.J."/>
            <person name="Probst A.J."/>
            <person name="Thomas B.C."/>
            <person name="Singh A."/>
            <person name="Wilkins M.J."/>
            <person name="Karaoz U."/>
            <person name="Brodie E.L."/>
            <person name="Williams K.H."/>
            <person name="Hubbard S.S."/>
            <person name="Banfield J.F."/>
        </authorList>
    </citation>
    <scope>NUCLEOTIDE SEQUENCE [LARGE SCALE GENOMIC DNA]</scope>
</reference>
<dbReference type="SMART" id="SM00831">
    <property type="entry name" value="Cation_ATPase_N"/>
    <property type="match status" value="1"/>
</dbReference>
<evidence type="ECO:0000256" key="7">
    <source>
        <dbReference type="ARBA" id="ARBA00022723"/>
    </source>
</evidence>
<dbReference type="InterPro" id="IPR008250">
    <property type="entry name" value="ATPase_P-typ_transduc_dom_A_sf"/>
</dbReference>
<dbReference type="GO" id="GO:0016887">
    <property type="term" value="F:ATP hydrolysis activity"/>
    <property type="evidence" value="ECO:0007669"/>
    <property type="project" value="InterPro"/>
</dbReference>
<feature type="domain" description="Cation-transporting P-type ATPase N-terminal" evidence="19">
    <location>
        <begin position="10"/>
        <end position="83"/>
    </location>
</feature>
<dbReference type="SUPFAM" id="SSF81665">
    <property type="entry name" value="Calcium ATPase, transmembrane domain M"/>
    <property type="match status" value="1"/>
</dbReference>
<dbReference type="GO" id="GO:1902600">
    <property type="term" value="P:proton transmembrane transport"/>
    <property type="evidence" value="ECO:0007669"/>
    <property type="project" value="TreeGrafter"/>
</dbReference>
<dbReference type="Gene3D" id="1.20.1110.10">
    <property type="entry name" value="Calcium-transporting ATPase, transmembrane domain"/>
    <property type="match status" value="1"/>
</dbReference>
<dbReference type="InterPro" id="IPR001757">
    <property type="entry name" value="P_typ_ATPase"/>
</dbReference>
<dbReference type="InterPro" id="IPR004014">
    <property type="entry name" value="ATPase_P-typ_cation-transptr_N"/>
</dbReference>
<keyword evidence="9" id="KW-0187">Copper transport</keyword>
<dbReference type="GO" id="GO:0140581">
    <property type="term" value="F:P-type monovalent copper transporter activity"/>
    <property type="evidence" value="ECO:0007669"/>
    <property type="project" value="UniProtKB-EC"/>
</dbReference>
<dbReference type="EMBL" id="MFQK01000007">
    <property type="protein sequence ID" value="OGH81264.1"/>
    <property type="molecule type" value="Genomic_DNA"/>
</dbReference>
<evidence type="ECO:0000256" key="5">
    <source>
        <dbReference type="ARBA" id="ARBA00022553"/>
    </source>
</evidence>
<dbReference type="FunFam" id="2.70.150.10:FF:000160">
    <property type="entry name" value="Sarcoplasmic/endoplasmic reticulum calcium ATPase 1"/>
    <property type="match status" value="1"/>
</dbReference>
<feature type="transmembrane region" description="Helical" evidence="18">
    <location>
        <begin position="251"/>
        <end position="271"/>
    </location>
</feature>
<dbReference type="GO" id="GO:0005886">
    <property type="term" value="C:plasma membrane"/>
    <property type="evidence" value="ECO:0007669"/>
    <property type="project" value="TreeGrafter"/>
</dbReference>
<dbReference type="GO" id="GO:0046872">
    <property type="term" value="F:metal ion binding"/>
    <property type="evidence" value="ECO:0007669"/>
    <property type="project" value="UniProtKB-KW"/>
</dbReference>
<evidence type="ECO:0000313" key="20">
    <source>
        <dbReference type="EMBL" id="OGH81264.1"/>
    </source>
</evidence>
<dbReference type="GO" id="GO:0012505">
    <property type="term" value="C:endomembrane system"/>
    <property type="evidence" value="ECO:0007669"/>
    <property type="project" value="UniProtKB-SubCell"/>
</dbReference>
<dbReference type="Gene3D" id="3.40.50.1000">
    <property type="entry name" value="HAD superfamily/HAD-like"/>
    <property type="match status" value="1"/>
</dbReference>
<dbReference type="SFLD" id="SFLDS00003">
    <property type="entry name" value="Haloacid_Dehalogenase"/>
    <property type="match status" value="1"/>
</dbReference>
<dbReference type="SUPFAM" id="SSF56784">
    <property type="entry name" value="HAD-like"/>
    <property type="match status" value="1"/>
</dbReference>
<dbReference type="Pfam" id="PF08282">
    <property type="entry name" value="Hydrolase_3"/>
    <property type="match status" value="1"/>
</dbReference>
<evidence type="ECO:0000256" key="2">
    <source>
        <dbReference type="ARBA" id="ARBA00005675"/>
    </source>
</evidence>
<evidence type="ECO:0000256" key="1">
    <source>
        <dbReference type="ARBA" id="ARBA00004127"/>
    </source>
</evidence>
<evidence type="ECO:0000256" key="17">
    <source>
        <dbReference type="ARBA" id="ARBA00049289"/>
    </source>
</evidence>
<dbReference type="InterPro" id="IPR023298">
    <property type="entry name" value="ATPase_P-typ_TM_dom_sf"/>
</dbReference>
<dbReference type="NCBIfam" id="TIGR01494">
    <property type="entry name" value="ATPase_P-type"/>
    <property type="match status" value="2"/>
</dbReference>
<dbReference type="InterPro" id="IPR044492">
    <property type="entry name" value="P_typ_ATPase_HD_dom"/>
</dbReference>
<protein>
    <recommendedName>
        <fullName evidence="3">P-type Cu(+) transporter</fullName>
        <ecNumber evidence="3">7.2.2.8</ecNumber>
    </recommendedName>
</protein>
<comment type="subcellular location">
    <subcellularLocation>
        <location evidence="1">Endomembrane system</location>
        <topology evidence="1">Multi-pass membrane protein</topology>
    </subcellularLocation>
</comment>
<dbReference type="GO" id="GO:0036376">
    <property type="term" value="P:sodium ion export across plasma membrane"/>
    <property type="evidence" value="ECO:0007669"/>
    <property type="project" value="TreeGrafter"/>
</dbReference>
<dbReference type="SFLD" id="SFLDF00027">
    <property type="entry name" value="p-type_atpase"/>
    <property type="match status" value="1"/>
</dbReference>
<proteinExistence type="inferred from homology"/>
<keyword evidence="13 18" id="KW-1133">Transmembrane helix</keyword>
<dbReference type="GO" id="GO:0005524">
    <property type="term" value="F:ATP binding"/>
    <property type="evidence" value="ECO:0007669"/>
    <property type="project" value="UniProtKB-KW"/>
</dbReference>
<dbReference type="FunFam" id="3.40.50.1000:FF:000144">
    <property type="entry name" value="copper-transporting ATPase 1 isoform X2"/>
    <property type="match status" value="1"/>
</dbReference>
<dbReference type="PANTHER" id="PTHR43294:SF20">
    <property type="entry name" value="P-TYPE ATPASE"/>
    <property type="match status" value="1"/>
</dbReference>
<organism evidence="20 21">
    <name type="scientific">Candidatus Magasanikbacteria bacterium RIFCSPLOWO2_02_FULL_44_11</name>
    <dbReference type="NCBI Taxonomy" id="1798689"/>
    <lineage>
        <taxon>Bacteria</taxon>
        <taxon>Candidatus Magasanikiibacteriota</taxon>
    </lineage>
</organism>
<feature type="transmembrane region" description="Helical" evidence="18">
    <location>
        <begin position="88"/>
        <end position="106"/>
    </location>
</feature>
<comment type="caution">
    <text evidence="20">The sequence shown here is derived from an EMBL/GenBank/DDBJ whole genome shotgun (WGS) entry which is preliminary data.</text>
</comment>
<evidence type="ECO:0000256" key="14">
    <source>
        <dbReference type="ARBA" id="ARBA00023008"/>
    </source>
</evidence>
<dbReference type="GO" id="GO:0030007">
    <property type="term" value="P:intracellular potassium ion homeostasis"/>
    <property type="evidence" value="ECO:0007669"/>
    <property type="project" value="TreeGrafter"/>
</dbReference>
<dbReference type="STRING" id="1798689.A3I29_02580"/>
<dbReference type="Gene3D" id="3.40.1110.10">
    <property type="entry name" value="Calcium-transporting ATPase, cytoplasmic domain N"/>
    <property type="match status" value="1"/>
</dbReference>
<comment type="similarity">
    <text evidence="2">Belongs to the cation transport ATPase (P-type) (TC 3.A.3) family. Type IIA subfamily.</text>
</comment>
<dbReference type="InterPro" id="IPR023299">
    <property type="entry name" value="ATPase_P-typ_cyto_dom_N"/>
</dbReference>
<dbReference type="Pfam" id="PF00690">
    <property type="entry name" value="Cation_ATPase_N"/>
    <property type="match status" value="1"/>
</dbReference>
<dbReference type="Pfam" id="PF00122">
    <property type="entry name" value="E1-E2_ATPase"/>
    <property type="match status" value="1"/>
</dbReference>
<evidence type="ECO:0000259" key="19">
    <source>
        <dbReference type="SMART" id="SM00831"/>
    </source>
</evidence>
<name>A0A1F6NBF8_9BACT</name>
<dbReference type="InterPro" id="IPR018303">
    <property type="entry name" value="ATPase_P-typ_P_site"/>
</dbReference>
<evidence type="ECO:0000313" key="21">
    <source>
        <dbReference type="Proteomes" id="UP000178726"/>
    </source>
</evidence>
<evidence type="ECO:0000256" key="16">
    <source>
        <dbReference type="ARBA" id="ARBA00023136"/>
    </source>
</evidence>
<evidence type="ECO:0000256" key="9">
    <source>
        <dbReference type="ARBA" id="ARBA00022796"/>
    </source>
</evidence>
<evidence type="ECO:0000256" key="8">
    <source>
        <dbReference type="ARBA" id="ARBA00022741"/>
    </source>
</evidence>
<evidence type="ECO:0000256" key="15">
    <source>
        <dbReference type="ARBA" id="ARBA00023065"/>
    </source>
</evidence>
<keyword evidence="11" id="KW-0460">Magnesium</keyword>
<dbReference type="PROSITE" id="PS00154">
    <property type="entry name" value="ATPASE_E1_E2"/>
    <property type="match status" value="1"/>
</dbReference>
<evidence type="ECO:0000256" key="6">
    <source>
        <dbReference type="ARBA" id="ARBA00022692"/>
    </source>
</evidence>
<keyword evidence="16 18" id="KW-0472">Membrane</keyword>
<keyword evidence="6 18" id="KW-0812">Transmembrane</keyword>
<evidence type="ECO:0000256" key="13">
    <source>
        <dbReference type="ARBA" id="ARBA00022989"/>
    </source>
</evidence>
<keyword evidence="8" id="KW-0547">Nucleotide-binding</keyword>
<keyword evidence="5" id="KW-0597">Phosphoprotein</keyword>
<dbReference type="Pfam" id="PF13246">
    <property type="entry name" value="Cation_ATPase"/>
    <property type="match status" value="1"/>
</dbReference>
<dbReference type="SFLD" id="SFLDG00002">
    <property type="entry name" value="C1.7:_P-type_atpase_like"/>
    <property type="match status" value="1"/>
</dbReference>
<evidence type="ECO:0000256" key="4">
    <source>
        <dbReference type="ARBA" id="ARBA00022448"/>
    </source>
</evidence>
<evidence type="ECO:0000256" key="18">
    <source>
        <dbReference type="SAM" id="Phobius"/>
    </source>
</evidence>
<keyword evidence="7" id="KW-0479">Metal-binding</keyword>
<comment type="catalytic activity">
    <reaction evidence="17">
        <text>Cu(+)(in) + ATP + H2O = Cu(+)(out) + ADP + phosphate + H(+)</text>
        <dbReference type="Rhea" id="RHEA:25792"/>
        <dbReference type="ChEBI" id="CHEBI:15377"/>
        <dbReference type="ChEBI" id="CHEBI:15378"/>
        <dbReference type="ChEBI" id="CHEBI:30616"/>
        <dbReference type="ChEBI" id="CHEBI:43474"/>
        <dbReference type="ChEBI" id="CHEBI:49552"/>
        <dbReference type="ChEBI" id="CHEBI:456216"/>
        <dbReference type="EC" id="7.2.2.8"/>
    </reaction>
</comment>
<dbReference type="GO" id="GO:0006883">
    <property type="term" value="P:intracellular sodium ion homeostasis"/>
    <property type="evidence" value="ECO:0007669"/>
    <property type="project" value="TreeGrafter"/>
</dbReference>
<feature type="transmembrane region" description="Helical" evidence="18">
    <location>
        <begin position="277"/>
        <end position="303"/>
    </location>
</feature>
<gene>
    <name evidence="20" type="ORF">A3I29_02580</name>
</gene>
<sequence length="901" mass="96882">MSASLQHDNAWCQLSGDLVIQKLSTSFKGLTASEVSRRQIRYGKNILPEQKVPSIAAVIFRQFLSPLVYILLAAAGIAFALGNFNDGWFVLIAVGINTSVGAWQELKAEKNAAALRKLLRIMVLAKRDGVTVDLTAEELVPGDIVLLAAGNKVPADIRLLSERNITINESLLTGESTAVEKVSGSLTKCVTIGEHTNMVFTATTVMTGRGEGVVIATGINTEVGKIAKAIATTKAQKTPLIMRMERFTMQIGLIIMVLCSIVAALALSKGIPYHDVFFLVVALAVAAIPEGLPVAVTVALSVASTRMARRQVIVRKLTAVEGLGSCTMIASDKTGTLTVNAQTARRIVLPSGEVFNVSGEGYDGVGAVQVLSGKRRNEAIENQLRALAEAGALCNEAELNKEQGKWKHRGDAIDIAFLALAYKIQIQPIALRQSIEKLGEIAYESEKRHAAILYRKGRYTHIALKGAVETVLQYCKNMRHGDKEIPLNVPMIRQAAIALAESGHRVLAVAQGKGVAPKNKEVFSEKDVKNLSLLGLVGFIDPLRPEAAAAVSTCRSAGIDVVMITGDHPATALAIAVELGIAEDKTQVITGERIAAAGEKVMGMLPDFRVFAEVSPVQKLQIVDALLKSGHFVAVTGDGVNDGPALRRASIGVAMGSGTDVAKETSSLIIADDNFASIVSGVEEGRFANENVRKVIYLLVSTGFAEIILFILSLATGLPLPLFAAQILWLNLVTNGVQDMGLAFEAGEPGVMSRRPQPSNEGLFNRLLVNETIISGLYIGLTAFGIWSMLIKLGIDESVARNALFLLMVLFENIHAMNCRSERLSIFSLPFKRNPYLMIGIVVSQLVHIMAMYIPATQKVLGIQPVSFSVWMTLLGIAASLLLVMEVYKALWRRLERRGAV</sequence>
<dbReference type="Pfam" id="PF00689">
    <property type="entry name" value="Cation_ATPase_C"/>
    <property type="match status" value="1"/>
</dbReference>
<feature type="transmembrane region" description="Helical" evidence="18">
    <location>
        <begin position="695"/>
        <end position="715"/>
    </location>
</feature>
<feature type="transmembrane region" description="Helical" evidence="18">
    <location>
        <begin position="868"/>
        <end position="888"/>
    </location>
</feature>
<dbReference type="PANTHER" id="PTHR43294">
    <property type="entry name" value="SODIUM/POTASSIUM-TRANSPORTING ATPASE SUBUNIT ALPHA"/>
    <property type="match status" value="1"/>
</dbReference>
<dbReference type="InterPro" id="IPR036412">
    <property type="entry name" value="HAD-like_sf"/>
</dbReference>
<accession>A0A1F6NBF8</accession>
<dbReference type="Proteomes" id="UP000178726">
    <property type="component" value="Unassembled WGS sequence"/>
</dbReference>
<dbReference type="GO" id="GO:0005391">
    <property type="term" value="F:P-type sodium:potassium-exchanging transporter activity"/>
    <property type="evidence" value="ECO:0007669"/>
    <property type="project" value="TreeGrafter"/>
</dbReference>
<dbReference type="InterPro" id="IPR050510">
    <property type="entry name" value="Cation_transp_ATPase_P-type"/>
</dbReference>
<dbReference type="InterPro" id="IPR006068">
    <property type="entry name" value="ATPase_P-typ_cation-transptr_C"/>
</dbReference>
<keyword evidence="10" id="KW-0067">ATP-binding</keyword>
<dbReference type="InterPro" id="IPR023214">
    <property type="entry name" value="HAD_sf"/>
</dbReference>
<keyword evidence="12" id="KW-1278">Translocase</keyword>
<evidence type="ECO:0000256" key="10">
    <source>
        <dbReference type="ARBA" id="ARBA00022840"/>
    </source>
</evidence>